<evidence type="ECO:0000259" key="2">
    <source>
        <dbReference type="Pfam" id="PF00582"/>
    </source>
</evidence>
<dbReference type="InterPro" id="IPR006015">
    <property type="entry name" value="Universal_stress_UspA"/>
</dbReference>
<dbReference type="EMBL" id="APLF01000011">
    <property type="protein sequence ID" value="EMY80554.1"/>
    <property type="molecule type" value="Genomic_DNA"/>
</dbReference>
<dbReference type="InterPro" id="IPR006016">
    <property type="entry name" value="UspA"/>
</dbReference>
<dbReference type="PANTHER" id="PTHR46268:SF22">
    <property type="entry name" value="SENSOR PROTEIN KDPD-RELATED"/>
    <property type="match status" value="1"/>
</dbReference>
<evidence type="ECO:0000313" key="4">
    <source>
        <dbReference type="Proteomes" id="UP000012317"/>
    </source>
</evidence>
<dbReference type="Pfam" id="PF00582">
    <property type="entry name" value="Usp"/>
    <property type="match status" value="1"/>
</dbReference>
<proteinExistence type="inferred from homology"/>
<accession>N1WTV3</accession>
<keyword evidence="4" id="KW-1185">Reference proteome</keyword>
<dbReference type="CDD" id="cd00293">
    <property type="entry name" value="USP-like"/>
    <property type="match status" value="1"/>
</dbReference>
<feature type="domain" description="UspA" evidence="2">
    <location>
        <begin position="1"/>
        <end position="144"/>
    </location>
</feature>
<organism evidence="3 4">
    <name type="scientific">Psychroflexus gondwanensis ACAM 44</name>
    <dbReference type="NCBI Taxonomy" id="1189619"/>
    <lineage>
        <taxon>Bacteria</taxon>
        <taxon>Pseudomonadati</taxon>
        <taxon>Bacteroidota</taxon>
        <taxon>Flavobacteriia</taxon>
        <taxon>Flavobacteriales</taxon>
        <taxon>Flavobacteriaceae</taxon>
        <taxon>Psychroflexus</taxon>
    </lineage>
</organism>
<dbReference type="SUPFAM" id="SSF52402">
    <property type="entry name" value="Adenine nucleotide alpha hydrolases-like"/>
    <property type="match status" value="1"/>
</dbReference>
<gene>
    <name evidence="3" type="ORF">pgond44_11261</name>
</gene>
<sequence>MQHILIPTDFSQHAWNATSYALQFFKSVNTTFHFLHIETPNDLSKNPLHYDDLISTKIIPEKKILKMKEWMQKVSTYDTSVNHNFKQESVKSFFVEAIKTYIIKHSIDLLVMGSKGCYCLTGKTIGSKTAKVITRVKCPVFIIPEKAVFKKPIHIGFLTDFNMVYKNKVMQTLLEVSQTYKSSINVLRVAGAKKILEDSQNNNRELLKDQLKEVSHSFHVIENPNLETAVQSFVDVMQIDMIAMIAKNLNLFQRLLFKPKGPQKNHPMQVPFLVLHE</sequence>
<dbReference type="STRING" id="1189619.pgond44_11261"/>
<dbReference type="PANTHER" id="PTHR46268">
    <property type="entry name" value="STRESS RESPONSE PROTEIN NHAX"/>
    <property type="match status" value="1"/>
</dbReference>
<comment type="similarity">
    <text evidence="1">Belongs to the universal stress protein A family.</text>
</comment>
<protein>
    <submittedName>
        <fullName evidence="3">Universal stress protein, UspA family</fullName>
    </submittedName>
</protein>
<evidence type="ECO:0000313" key="3">
    <source>
        <dbReference type="EMBL" id="EMY80554.1"/>
    </source>
</evidence>
<dbReference type="Gene3D" id="3.40.50.12370">
    <property type="match status" value="1"/>
</dbReference>
<reference evidence="3 4" key="1">
    <citation type="journal article" date="2014" name="Genome Biol. Evol.">
        <title>Extensive gene acquisition in the extremely psychrophilic bacterial species Psychroflexus torquis and the link to sea-ice ecosystem specialism.</title>
        <authorList>
            <person name="Feng S."/>
            <person name="Powell S.M."/>
            <person name="Wilson R."/>
            <person name="Bowman J.P."/>
        </authorList>
    </citation>
    <scope>NUCLEOTIDE SEQUENCE [LARGE SCALE GENOMIC DNA]</scope>
    <source>
        <strain evidence="3 4">ACAM 44</strain>
    </source>
</reference>
<dbReference type="AlphaFoldDB" id="N1WTV3"/>
<name>N1WTV3_9FLAO</name>
<dbReference type="RefSeq" id="WP_003441858.1">
    <property type="nucleotide sequence ID" value="NZ_APLF01000011.1"/>
</dbReference>
<evidence type="ECO:0000256" key="1">
    <source>
        <dbReference type="ARBA" id="ARBA00008791"/>
    </source>
</evidence>
<dbReference type="eggNOG" id="COG0589">
    <property type="taxonomic scope" value="Bacteria"/>
</dbReference>
<dbReference type="Proteomes" id="UP000012317">
    <property type="component" value="Unassembled WGS sequence"/>
</dbReference>
<comment type="caution">
    <text evidence="3">The sequence shown here is derived from an EMBL/GenBank/DDBJ whole genome shotgun (WGS) entry which is preliminary data.</text>
</comment>
<dbReference type="PRINTS" id="PR01438">
    <property type="entry name" value="UNVRSLSTRESS"/>
</dbReference>